<dbReference type="AlphaFoldDB" id="A0A3P2R9W2"/>
<name>A0A3P2R9W2_WEIVI</name>
<comment type="caution">
    <text evidence="2">The sequence shown here is derived from an EMBL/GenBank/DDBJ whole genome shotgun (WGS) entry which is preliminary data.</text>
</comment>
<proteinExistence type="predicted"/>
<organism evidence="2 3">
    <name type="scientific">Weissella viridescens</name>
    <name type="common">Lactobacillus viridescens</name>
    <dbReference type="NCBI Taxonomy" id="1629"/>
    <lineage>
        <taxon>Bacteria</taxon>
        <taxon>Bacillati</taxon>
        <taxon>Bacillota</taxon>
        <taxon>Bacilli</taxon>
        <taxon>Lactobacillales</taxon>
        <taxon>Lactobacillaceae</taxon>
        <taxon>Weissella</taxon>
    </lineage>
</organism>
<sequence>MLGRCVYEKKDNNMSQLKKVVKKTLSPEMTNFLASRYNYIKYHYRIFEWFAPQAEVVTPKLADNGVFYIFGTPISGNLGDQAIAMAQSRFLQDHFKSNPVVEFQINETLSGVKYLRKQIKPNDVIFIQAGGNIGDIYYDAENVRRKLISTFPNNAVVQLPQSLTFRNPEQLGFDGRVSQNIYKQQKQHFYLFARDHVSEAKLKQIFPENNIQLVPDIVLSLNERAETQKSGVLFALRSDVEKELDDTLVDQLRQHIQNEGYAINETDTDIGVALDKFTRDAAVQKKIAEFQAASLVVTDRLHGMIFSVITGTPAIVFDNYNSKVKNEYNDWLSDYENIRFFEQKDHNQDIVAEVQQAFDTIIGGAVPEFDVGAKYKPLLDTIGDLVQKSENK</sequence>
<evidence type="ECO:0000313" key="3">
    <source>
        <dbReference type="Proteomes" id="UP000275836"/>
    </source>
</evidence>
<accession>A0A3P2R9W2</accession>
<evidence type="ECO:0000259" key="1">
    <source>
        <dbReference type="Pfam" id="PF04230"/>
    </source>
</evidence>
<dbReference type="OrthoDB" id="9807674at2"/>
<protein>
    <recommendedName>
        <fullName evidence="1">Polysaccharide pyruvyl transferase domain-containing protein</fullName>
    </recommendedName>
</protein>
<evidence type="ECO:0000313" key="2">
    <source>
        <dbReference type="EMBL" id="RRG17557.1"/>
    </source>
</evidence>
<dbReference type="Proteomes" id="UP000275836">
    <property type="component" value="Unassembled WGS sequence"/>
</dbReference>
<feature type="domain" description="Polysaccharide pyruvyl transferase" evidence="1">
    <location>
        <begin position="77"/>
        <end position="319"/>
    </location>
</feature>
<dbReference type="EMBL" id="RHGY01000008">
    <property type="protein sequence ID" value="RRG17557.1"/>
    <property type="molecule type" value="Genomic_DNA"/>
</dbReference>
<dbReference type="InterPro" id="IPR007345">
    <property type="entry name" value="Polysacch_pyruvyl_Trfase"/>
</dbReference>
<dbReference type="Pfam" id="PF04230">
    <property type="entry name" value="PS_pyruv_trans"/>
    <property type="match status" value="1"/>
</dbReference>
<reference evidence="2 3" key="1">
    <citation type="submission" date="2018-10" db="EMBL/GenBank/DDBJ databases">
        <title>Draft genome sequence of Weissella viridescens UCO-SMC3.</title>
        <authorList>
            <person name="Garcia-Cancino A."/>
            <person name="Espinoza-Monje M."/>
            <person name="Albarracin L."/>
            <person name="Garcia-Castillo V."/>
            <person name="Campos-Martin J."/>
            <person name="Nakano Y."/>
            <person name="Guitierrez-Zamorano C."/>
            <person name="Ikeda-Ohtsubo W."/>
            <person name="Morita H."/>
            <person name="Kitazawa H."/>
            <person name="Villena J."/>
        </authorList>
    </citation>
    <scope>NUCLEOTIDE SEQUENCE [LARGE SCALE GENOMIC DNA]</scope>
    <source>
        <strain evidence="2 3">UCO-SMC3</strain>
    </source>
</reference>
<gene>
    <name evidence="2" type="ORF">D3P96_07210</name>
</gene>